<dbReference type="Pfam" id="PF00685">
    <property type="entry name" value="Sulfotransfer_1"/>
    <property type="match status" value="1"/>
</dbReference>
<dbReference type="Gene3D" id="3.40.50.300">
    <property type="entry name" value="P-loop containing nucleotide triphosphate hydrolases"/>
    <property type="match status" value="1"/>
</dbReference>
<gene>
    <name evidence="5" type="primary">SULT1B1</name>
    <name evidence="5" type="ORF">TNCT_169581</name>
</gene>
<feature type="transmembrane region" description="Helical" evidence="3">
    <location>
        <begin position="124"/>
        <end position="146"/>
    </location>
</feature>
<name>A0A8X6IX74_TRICU</name>
<accession>A0A8X6IX74</accession>
<dbReference type="GO" id="GO:0008146">
    <property type="term" value="F:sulfotransferase activity"/>
    <property type="evidence" value="ECO:0007669"/>
    <property type="project" value="InterPro"/>
</dbReference>
<dbReference type="InterPro" id="IPR000863">
    <property type="entry name" value="Sulfotransferase_dom"/>
</dbReference>
<keyword evidence="3" id="KW-0472">Membrane</keyword>
<comment type="caution">
    <text evidence="5">The sequence shown here is derived from an EMBL/GenBank/DDBJ whole genome shotgun (WGS) entry which is preliminary data.</text>
</comment>
<sequence>MFSAEAFRSAVRYKPRPDDVFIVTYPKCGTTWTQHTVSLIFSHGEPTMSGTDFFSAAPFLEMTGAEAAEKMPRPGAIKVHLPFHLTPWSEKAKYLYVTRNPKDCSVSYYHHMKNLQDMDSKEPLISFLSSFYLGTLIMEIILITCWDGMNT</sequence>
<feature type="non-terminal residue" evidence="5">
    <location>
        <position position="1"/>
    </location>
</feature>
<dbReference type="EMBL" id="BMAO01026845">
    <property type="protein sequence ID" value="GFR12855.1"/>
    <property type="molecule type" value="Genomic_DNA"/>
</dbReference>
<evidence type="ECO:0000256" key="3">
    <source>
        <dbReference type="SAM" id="Phobius"/>
    </source>
</evidence>
<evidence type="ECO:0000256" key="2">
    <source>
        <dbReference type="ARBA" id="ARBA00022679"/>
    </source>
</evidence>
<dbReference type="Proteomes" id="UP000887116">
    <property type="component" value="Unassembled WGS sequence"/>
</dbReference>
<keyword evidence="3" id="KW-1133">Transmembrane helix</keyword>
<dbReference type="SUPFAM" id="SSF52540">
    <property type="entry name" value="P-loop containing nucleoside triphosphate hydrolases"/>
    <property type="match status" value="1"/>
</dbReference>
<evidence type="ECO:0000259" key="4">
    <source>
        <dbReference type="Pfam" id="PF00685"/>
    </source>
</evidence>
<evidence type="ECO:0000256" key="1">
    <source>
        <dbReference type="ARBA" id="ARBA00005771"/>
    </source>
</evidence>
<comment type="similarity">
    <text evidence="1">Belongs to the sulfotransferase 1 family.</text>
</comment>
<feature type="domain" description="Sulfotransferase" evidence="4">
    <location>
        <begin position="17"/>
        <end position="139"/>
    </location>
</feature>
<evidence type="ECO:0000313" key="6">
    <source>
        <dbReference type="Proteomes" id="UP000887116"/>
    </source>
</evidence>
<organism evidence="5 6">
    <name type="scientific">Trichonephila clavata</name>
    <name type="common">Joro spider</name>
    <name type="synonym">Nephila clavata</name>
    <dbReference type="NCBI Taxonomy" id="2740835"/>
    <lineage>
        <taxon>Eukaryota</taxon>
        <taxon>Metazoa</taxon>
        <taxon>Ecdysozoa</taxon>
        <taxon>Arthropoda</taxon>
        <taxon>Chelicerata</taxon>
        <taxon>Arachnida</taxon>
        <taxon>Araneae</taxon>
        <taxon>Araneomorphae</taxon>
        <taxon>Entelegynae</taxon>
        <taxon>Araneoidea</taxon>
        <taxon>Nephilidae</taxon>
        <taxon>Trichonephila</taxon>
    </lineage>
</organism>
<evidence type="ECO:0000313" key="5">
    <source>
        <dbReference type="EMBL" id="GFR12855.1"/>
    </source>
</evidence>
<reference evidence="5" key="1">
    <citation type="submission" date="2020-07" db="EMBL/GenBank/DDBJ databases">
        <title>Multicomponent nature underlies the extraordinary mechanical properties of spider dragline silk.</title>
        <authorList>
            <person name="Kono N."/>
            <person name="Nakamura H."/>
            <person name="Mori M."/>
            <person name="Yoshida Y."/>
            <person name="Ohtoshi R."/>
            <person name="Malay A.D."/>
            <person name="Moran D.A.P."/>
            <person name="Tomita M."/>
            <person name="Numata K."/>
            <person name="Arakawa K."/>
        </authorList>
    </citation>
    <scope>NUCLEOTIDE SEQUENCE</scope>
</reference>
<dbReference type="PANTHER" id="PTHR11783">
    <property type="entry name" value="SULFOTRANSFERASE SULT"/>
    <property type="match status" value="1"/>
</dbReference>
<dbReference type="InterPro" id="IPR027417">
    <property type="entry name" value="P-loop_NTPase"/>
</dbReference>
<dbReference type="OrthoDB" id="6422884at2759"/>
<keyword evidence="6" id="KW-1185">Reference proteome</keyword>
<keyword evidence="3" id="KW-0812">Transmembrane</keyword>
<dbReference type="AlphaFoldDB" id="A0A8X6IX74"/>
<keyword evidence="2" id="KW-0808">Transferase</keyword>
<proteinExistence type="inferred from homology"/>
<protein>
    <submittedName>
        <fullName evidence="5">Sulfotransferase family cytosolic 1B member 1</fullName>
    </submittedName>
</protein>